<dbReference type="EMBL" id="FNYC01000001">
    <property type="protein sequence ID" value="SEI41382.1"/>
    <property type="molecule type" value="Genomic_DNA"/>
</dbReference>
<keyword evidence="1" id="KW-0812">Transmembrane</keyword>
<dbReference type="OrthoDB" id="5955096at2"/>
<sequence length="232" mass="24162">MQSFAFRGATLLGASCLLALLGGCAQMGGMGMPTDQAYANPDAAAAEDASHECNPALGGAIGALAGSMFGKGKGHLAGAAIGAGIGVFACMAYNYHARKVRDAQSVEAQYRREQGALPAANTIGAYQSELLPGETIKSGSKAAMQSRVTLIRGTQAAAPQLREQLTLFSPDGKQLTTVTKDATAVDGTGEYETNFDFNLPKGIQDGRYTMRSALYMDGQKVRTNEVPMLVVS</sequence>
<evidence type="ECO:0000256" key="1">
    <source>
        <dbReference type="SAM" id="Phobius"/>
    </source>
</evidence>
<evidence type="ECO:0008006" key="5">
    <source>
        <dbReference type="Google" id="ProtNLM"/>
    </source>
</evidence>
<dbReference type="Proteomes" id="UP000199420">
    <property type="component" value="Unassembled WGS sequence"/>
</dbReference>
<dbReference type="RefSeq" id="WP_091333087.1">
    <property type="nucleotide sequence ID" value="NZ_FNYC01000001.1"/>
</dbReference>
<accession>A0A1H6QQX5</accession>
<name>A0A1H6QQX5_9GAMM</name>
<dbReference type="AlphaFoldDB" id="A0A1H6QQX5"/>
<organism evidence="3 4">
    <name type="scientific">Frateuria terrea</name>
    <dbReference type="NCBI Taxonomy" id="529704"/>
    <lineage>
        <taxon>Bacteria</taxon>
        <taxon>Pseudomonadati</taxon>
        <taxon>Pseudomonadota</taxon>
        <taxon>Gammaproteobacteria</taxon>
        <taxon>Lysobacterales</taxon>
        <taxon>Rhodanobacteraceae</taxon>
        <taxon>Frateuria</taxon>
    </lineage>
</organism>
<reference evidence="3 4" key="1">
    <citation type="submission" date="2016-10" db="EMBL/GenBank/DDBJ databases">
        <authorList>
            <person name="de Groot N.N."/>
        </authorList>
    </citation>
    <scope>NUCLEOTIDE SEQUENCE [LARGE SCALE GENOMIC DNA]</scope>
    <source>
        <strain evidence="3 4">DSM 26515</strain>
    </source>
</reference>
<keyword evidence="2" id="KW-0732">Signal</keyword>
<feature type="chain" id="PRO_5011788713" description="Glycine zipper" evidence="2">
    <location>
        <begin position="28"/>
        <end position="232"/>
    </location>
</feature>
<keyword evidence="1" id="KW-0472">Membrane</keyword>
<keyword evidence="4" id="KW-1185">Reference proteome</keyword>
<feature type="signal peptide" evidence="2">
    <location>
        <begin position="1"/>
        <end position="27"/>
    </location>
</feature>
<feature type="transmembrane region" description="Helical" evidence="1">
    <location>
        <begin position="76"/>
        <end position="95"/>
    </location>
</feature>
<proteinExistence type="predicted"/>
<protein>
    <recommendedName>
        <fullName evidence="5">Glycine zipper</fullName>
    </recommendedName>
</protein>
<evidence type="ECO:0000256" key="2">
    <source>
        <dbReference type="SAM" id="SignalP"/>
    </source>
</evidence>
<evidence type="ECO:0000313" key="3">
    <source>
        <dbReference type="EMBL" id="SEI41382.1"/>
    </source>
</evidence>
<dbReference type="STRING" id="529704.SAMN02927913_0433"/>
<keyword evidence="1" id="KW-1133">Transmembrane helix</keyword>
<gene>
    <name evidence="3" type="ORF">SAMN04487997_0517</name>
</gene>
<dbReference type="PROSITE" id="PS51257">
    <property type="entry name" value="PROKAR_LIPOPROTEIN"/>
    <property type="match status" value="1"/>
</dbReference>
<evidence type="ECO:0000313" key="4">
    <source>
        <dbReference type="Proteomes" id="UP000199420"/>
    </source>
</evidence>